<evidence type="ECO:0000313" key="1">
    <source>
        <dbReference type="EMBL" id="JAH35891.1"/>
    </source>
</evidence>
<reference evidence="1" key="1">
    <citation type="submission" date="2014-11" db="EMBL/GenBank/DDBJ databases">
        <authorList>
            <person name="Amaro Gonzalez C."/>
        </authorList>
    </citation>
    <scope>NUCLEOTIDE SEQUENCE</scope>
</reference>
<proteinExistence type="predicted"/>
<protein>
    <submittedName>
        <fullName evidence="1">Uncharacterized protein</fullName>
    </submittedName>
</protein>
<sequence>METLDSSLCLLQKSVH</sequence>
<accession>A0A0E9S3P1</accession>
<dbReference type="EMBL" id="GBXM01072686">
    <property type="protein sequence ID" value="JAH35891.1"/>
    <property type="molecule type" value="Transcribed_RNA"/>
</dbReference>
<reference evidence="1" key="2">
    <citation type="journal article" date="2015" name="Fish Shellfish Immunol.">
        <title>Early steps in the European eel (Anguilla anguilla)-Vibrio vulnificus interaction in the gills: Role of the RtxA13 toxin.</title>
        <authorList>
            <person name="Callol A."/>
            <person name="Pajuelo D."/>
            <person name="Ebbesson L."/>
            <person name="Teles M."/>
            <person name="MacKenzie S."/>
            <person name="Amaro C."/>
        </authorList>
    </citation>
    <scope>NUCLEOTIDE SEQUENCE</scope>
</reference>
<organism evidence="1">
    <name type="scientific">Anguilla anguilla</name>
    <name type="common">European freshwater eel</name>
    <name type="synonym">Muraena anguilla</name>
    <dbReference type="NCBI Taxonomy" id="7936"/>
    <lineage>
        <taxon>Eukaryota</taxon>
        <taxon>Metazoa</taxon>
        <taxon>Chordata</taxon>
        <taxon>Craniata</taxon>
        <taxon>Vertebrata</taxon>
        <taxon>Euteleostomi</taxon>
        <taxon>Actinopterygii</taxon>
        <taxon>Neopterygii</taxon>
        <taxon>Teleostei</taxon>
        <taxon>Anguilliformes</taxon>
        <taxon>Anguillidae</taxon>
        <taxon>Anguilla</taxon>
    </lineage>
</organism>
<dbReference type="AlphaFoldDB" id="A0A0E9S3P1"/>
<name>A0A0E9S3P1_ANGAN</name>